<dbReference type="eggNOG" id="KOG0017">
    <property type="taxonomic scope" value="Eukaryota"/>
</dbReference>
<dbReference type="EMBL" id="CAGI01000148">
    <property type="protein sequence ID" value="CCF49788.1"/>
    <property type="molecule type" value="Genomic_DNA"/>
</dbReference>
<dbReference type="InterPro" id="IPR054722">
    <property type="entry name" value="PolX-like_BBD"/>
</dbReference>
<evidence type="ECO:0000256" key="3">
    <source>
        <dbReference type="ARBA" id="ARBA00022612"/>
    </source>
</evidence>
<evidence type="ECO:0000256" key="10">
    <source>
        <dbReference type="ARBA" id="ARBA00022759"/>
    </source>
</evidence>
<evidence type="ECO:0000256" key="21">
    <source>
        <dbReference type="ARBA" id="ARBA00048173"/>
    </source>
</evidence>
<feature type="domain" description="CCHC-type" evidence="25">
    <location>
        <begin position="236"/>
        <end position="252"/>
    </location>
</feature>
<evidence type="ECO:0000259" key="25">
    <source>
        <dbReference type="PROSITE" id="PS50158"/>
    </source>
</evidence>
<evidence type="ECO:0000259" key="26">
    <source>
        <dbReference type="PROSITE" id="PS50994"/>
    </source>
</evidence>
<keyword evidence="17" id="KW-0239">DNA-directed DNA polymerase</keyword>
<dbReference type="GO" id="GO:0004190">
    <property type="term" value="F:aspartic-type endopeptidase activity"/>
    <property type="evidence" value="ECO:0007669"/>
    <property type="project" value="UniProtKB-KW"/>
</dbReference>
<dbReference type="PANTHER" id="PTHR42648:SF11">
    <property type="entry name" value="TRANSPOSON TY4-P GAG-POL POLYPROTEIN"/>
    <property type="match status" value="1"/>
</dbReference>
<evidence type="ECO:0000313" key="28">
    <source>
        <dbReference type="Proteomes" id="UP000006174"/>
    </source>
</evidence>
<dbReference type="GO" id="GO:0006310">
    <property type="term" value="P:DNA recombination"/>
    <property type="evidence" value="ECO:0007669"/>
    <property type="project" value="UniProtKB-KW"/>
</dbReference>
<evidence type="ECO:0000256" key="5">
    <source>
        <dbReference type="ARBA" id="ARBA00022695"/>
    </source>
</evidence>
<comment type="function">
    <text evidence="1">The aspartyl protease (PR) mediates the proteolytic cleavages of the Gag and Gag-Pol polyproteins after assembly of the VLP.</text>
</comment>
<evidence type="ECO:0000313" key="27">
    <source>
        <dbReference type="EMBL" id="CCF49788.1"/>
    </source>
</evidence>
<keyword evidence="23" id="KW-0863">Zinc-finger</keyword>
<dbReference type="GO" id="GO:0015074">
    <property type="term" value="P:DNA integration"/>
    <property type="evidence" value="ECO:0007669"/>
    <property type="project" value="UniProtKB-KW"/>
</dbReference>
<keyword evidence="19" id="KW-0233">DNA recombination</keyword>
<evidence type="ECO:0000256" key="4">
    <source>
        <dbReference type="ARBA" id="ARBA00022670"/>
    </source>
</evidence>
<dbReference type="AlphaFoldDB" id="I2FS95"/>
<keyword evidence="5" id="KW-0548">Nucleotidyltransferase</keyword>
<keyword evidence="28" id="KW-1185">Reference proteome</keyword>
<dbReference type="STRING" id="1128400.I2FS95"/>
<evidence type="ECO:0000256" key="9">
    <source>
        <dbReference type="ARBA" id="ARBA00022750"/>
    </source>
</evidence>
<dbReference type="GO" id="GO:0003723">
    <property type="term" value="F:RNA binding"/>
    <property type="evidence" value="ECO:0007669"/>
    <property type="project" value="UniProtKB-KW"/>
</dbReference>
<dbReference type="GO" id="GO:0003887">
    <property type="term" value="F:DNA-directed DNA polymerase activity"/>
    <property type="evidence" value="ECO:0007669"/>
    <property type="project" value="UniProtKB-KW"/>
</dbReference>
<dbReference type="Pfam" id="PF22936">
    <property type="entry name" value="Pol_BBD"/>
    <property type="match status" value="1"/>
</dbReference>
<dbReference type="InterPro" id="IPR057670">
    <property type="entry name" value="SH3_retrovirus"/>
</dbReference>
<feature type="compositionally biased region" description="Polar residues" evidence="24">
    <location>
        <begin position="391"/>
        <end position="400"/>
    </location>
</feature>
<keyword evidence="10" id="KW-0255">Endonuclease</keyword>
<dbReference type="InterPro" id="IPR036397">
    <property type="entry name" value="RNaseH_sf"/>
</dbReference>
<dbReference type="Pfam" id="PF25597">
    <property type="entry name" value="SH3_retrovirus"/>
    <property type="match status" value="1"/>
</dbReference>
<evidence type="ECO:0000256" key="14">
    <source>
        <dbReference type="ARBA" id="ARBA00022884"/>
    </source>
</evidence>
<keyword evidence="4" id="KW-0645">Protease</keyword>
<evidence type="ECO:0000256" key="7">
    <source>
        <dbReference type="ARBA" id="ARBA00022723"/>
    </source>
</evidence>
<keyword evidence="13" id="KW-0460">Magnesium</keyword>
<dbReference type="GO" id="GO:0032196">
    <property type="term" value="P:transposition"/>
    <property type="evidence" value="ECO:0007669"/>
    <property type="project" value="UniProtKB-KW"/>
</dbReference>
<dbReference type="PROSITE" id="PS50158">
    <property type="entry name" value="ZF_CCHC"/>
    <property type="match status" value="1"/>
</dbReference>
<dbReference type="PANTHER" id="PTHR42648">
    <property type="entry name" value="TRANSPOSASE, PUTATIVE-RELATED"/>
    <property type="match status" value="1"/>
</dbReference>
<name>I2FS95_USTHO</name>
<dbReference type="InterPro" id="IPR043502">
    <property type="entry name" value="DNA/RNA_pol_sf"/>
</dbReference>
<gene>
    <name evidence="27" type="ORF">UHOR_10031</name>
</gene>
<keyword evidence="12" id="KW-0067">ATP-binding</keyword>
<keyword evidence="23" id="KW-0862">Zinc</keyword>
<organism evidence="27 28">
    <name type="scientific">Ustilago hordei</name>
    <name type="common">Barley covered smut fungus</name>
    <dbReference type="NCBI Taxonomy" id="120017"/>
    <lineage>
        <taxon>Eukaryota</taxon>
        <taxon>Fungi</taxon>
        <taxon>Dikarya</taxon>
        <taxon>Basidiomycota</taxon>
        <taxon>Ustilaginomycotina</taxon>
        <taxon>Ustilaginomycetes</taxon>
        <taxon>Ustilaginales</taxon>
        <taxon>Ustilaginaceae</taxon>
        <taxon>Ustilago</taxon>
    </lineage>
</organism>
<evidence type="ECO:0000256" key="20">
    <source>
        <dbReference type="ARBA" id="ARBA00023268"/>
    </source>
</evidence>
<comment type="caution">
    <text evidence="27">The sequence shown here is derived from an EMBL/GenBank/DDBJ whole genome shotgun (WGS) entry which is preliminary data.</text>
</comment>
<feature type="region of interest" description="Disordered" evidence="24">
    <location>
        <begin position="383"/>
        <end position="407"/>
    </location>
</feature>
<keyword evidence="3" id="KW-1188">Viral release from host cell</keyword>
<keyword evidence="9" id="KW-0064">Aspartyl protease</keyword>
<keyword evidence="11" id="KW-0378">Hydrolase</keyword>
<comment type="catalytic activity">
    <reaction evidence="21">
        <text>DNA(n) + a 2'-deoxyribonucleoside 5'-triphosphate = DNA(n+1) + diphosphate</text>
        <dbReference type="Rhea" id="RHEA:22508"/>
        <dbReference type="Rhea" id="RHEA-COMP:17339"/>
        <dbReference type="Rhea" id="RHEA-COMP:17340"/>
        <dbReference type="ChEBI" id="CHEBI:33019"/>
        <dbReference type="ChEBI" id="CHEBI:61560"/>
        <dbReference type="ChEBI" id="CHEBI:173112"/>
        <dbReference type="EC" id="2.7.7.49"/>
    </reaction>
</comment>
<dbReference type="SUPFAM" id="SSF56672">
    <property type="entry name" value="DNA/RNA polymerases"/>
    <property type="match status" value="1"/>
</dbReference>
<evidence type="ECO:0000256" key="18">
    <source>
        <dbReference type="ARBA" id="ARBA00023113"/>
    </source>
</evidence>
<keyword evidence="6" id="KW-0540">Nuclease</keyword>
<dbReference type="InterPro" id="IPR001878">
    <property type="entry name" value="Znf_CCHC"/>
</dbReference>
<dbReference type="PROSITE" id="PS50994">
    <property type="entry name" value="INTEGRASE"/>
    <property type="match status" value="1"/>
</dbReference>
<keyword evidence="7" id="KW-0479">Metal-binding</keyword>
<proteinExistence type="predicted"/>
<evidence type="ECO:0000256" key="11">
    <source>
        <dbReference type="ARBA" id="ARBA00022801"/>
    </source>
</evidence>
<comment type="catalytic activity">
    <reaction evidence="22">
        <text>DNA(n) + a 2'-deoxyribonucleoside 5'-triphosphate = DNA(n+1) + diphosphate</text>
        <dbReference type="Rhea" id="RHEA:22508"/>
        <dbReference type="Rhea" id="RHEA-COMP:17339"/>
        <dbReference type="Rhea" id="RHEA-COMP:17340"/>
        <dbReference type="ChEBI" id="CHEBI:33019"/>
        <dbReference type="ChEBI" id="CHEBI:61560"/>
        <dbReference type="ChEBI" id="CHEBI:173112"/>
        <dbReference type="EC" id="2.7.7.7"/>
    </reaction>
</comment>
<keyword evidence="15" id="KW-0229">DNA integration</keyword>
<evidence type="ECO:0000256" key="2">
    <source>
        <dbReference type="ARBA" id="ARBA00022578"/>
    </source>
</evidence>
<evidence type="ECO:0000256" key="1">
    <source>
        <dbReference type="ARBA" id="ARBA00002180"/>
    </source>
</evidence>
<dbReference type="GO" id="GO:0005524">
    <property type="term" value="F:ATP binding"/>
    <property type="evidence" value="ECO:0007669"/>
    <property type="project" value="UniProtKB-KW"/>
</dbReference>
<dbReference type="SMART" id="SM00343">
    <property type="entry name" value="ZnF_C2HC"/>
    <property type="match status" value="1"/>
</dbReference>
<protein>
    <submittedName>
        <fullName evidence="27">Related to retrotransposon protein</fullName>
    </submittedName>
</protein>
<dbReference type="GO" id="GO:0004519">
    <property type="term" value="F:endonuclease activity"/>
    <property type="evidence" value="ECO:0007669"/>
    <property type="project" value="UniProtKB-KW"/>
</dbReference>
<evidence type="ECO:0000256" key="6">
    <source>
        <dbReference type="ARBA" id="ARBA00022722"/>
    </source>
</evidence>
<keyword evidence="17" id="KW-0808">Transferase</keyword>
<dbReference type="InterPro" id="IPR013103">
    <property type="entry name" value="RVT_2"/>
</dbReference>
<evidence type="ECO:0000256" key="16">
    <source>
        <dbReference type="ARBA" id="ARBA00022918"/>
    </source>
</evidence>
<dbReference type="Gene3D" id="4.10.60.10">
    <property type="entry name" value="Zinc finger, CCHC-type"/>
    <property type="match status" value="1"/>
</dbReference>
<dbReference type="InterPro" id="IPR039537">
    <property type="entry name" value="Retrotran_Ty1/copia-like"/>
</dbReference>
<dbReference type="Pfam" id="PF07727">
    <property type="entry name" value="RVT_2"/>
    <property type="match status" value="1"/>
</dbReference>
<dbReference type="GO" id="GO:0006508">
    <property type="term" value="P:proteolysis"/>
    <property type="evidence" value="ECO:0007669"/>
    <property type="project" value="UniProtKB-KW"/>
</dbReference>
<dbReference type="GO" id="GO:0003964">
    <property type="term" value="F:RNA-directed DNA polymerase activity"/>
    <property type="evidence" value="ECO:0007669"/>
    <property type="project" value="UniProtKB-KW"/>
</dbReference>
<evidence type="ECO:0000256" key="24">
    <source>
        <dbReference type="SAM" id="MobiDB-lite"/>
    </source>
</evidence>
<dbReference type="HOGENOM" id="CLU_005228_0_0_1"/>
<dbReference type="Gene3D" id="3.30.420.10">
    <property type="entry name" value="Ribonuclease H-like superfamily/Ribonuclease H"/>
    <property type="match status" value="1"/>
</dbReference>
<evidence type="ECO:0000256" key="19">
    <source>
        <dbReference type="ARBA" id="ARBA00023172"/>
    </source>
</evidence>
<dbReference type="Proteomes" id="UP000006174">
    <property type="component" value="Unassembled WGS sequence"/>
</dbReference>
<dbReference type="Pfam" id="PF00098">
    <property type="entry name" value="zf-CCHC"/>
    <property type="match status" value="1"/>
</dbReference>
<accession>I2FS95</accession>
<evidence type="ECO:0000256" key="22">
    <source>
        <dbReference type="ARBA" id="ARBA00049244"/>
    </source>
</evidence>
<reference evidence="27 28" key="1">
    <citation type="journal article" date="2012" name="Plant Cell">
        <title>Genome comparison of barley and maize smut fungi reveals targeted loss of RNA silencing components and species-specific presence of transposable elements.</title>
        <authorList>
            <person name="Laurie J.D."/>
            <person name="Ali S."/>
            <person name="Linning R."/>
            <person name="Mannhaupt G."/>
            <person name="Wong P."/>
            <person name="Gueldener U."/>
            <person name="Muensterkoetter M."/>
            <person name="Moore R."/>
            <person name="Kahmann R."/>
            <person name="Bakkeren G."/>
            <person name="Schirawski J."/>
        </authorList>
    </citation>
    <scope>NUCLEOTIDE SEQUENCE [LARGE SCALE GENOMIC DNA]</scope>
    <source>
        <strain evidence="28">Uh4875-4</strain>
    </source>
</reference>
<evidence type="ECO:0000256" key="23">
    <source>
        <dbReference type="PROSITE-ProRule" id="PRU00047"/>
    </source>
</evidence>
<feature type="domain" description="Integrase catalytic" evidence="26">
    <location>
        <begin position="430"/>
        <end position="600"/>
    </location>
</feature>
<dbReference type="InterPro" id="IPR012337">
    <property type="entry name" value="RNaseH-like_sf"/>
</dbReference>
<dbReference type="InterPro" id="IPR001584">
    <property type="entry name" value="Integrase_cat-core"/>
</dbReference>
<keyword evidence="8" id="KW-0547">Nucleotide-binding</keyword>
<keyword evidence="14" id="KW-0694">RNA-binding</keyword>
<evidence type="ECO:0000256" key="13">
    <source>
        <dbReference type="ARBA" id="ARBA00022842"/>
    </source>
</evidence>
<keyword evidence="2" id="KW-0815">Transposition</keyword>
<dbReference type="GO" id="GO:0005634">
    <property type="term" value="C:nucleus"/>
    <property type="evidence" value="ECO:0007669"/>
    <property type="project" value="UniProtKB-ARBA"/>
</dbReference>
<evidence type="ECO:0000256" key="15">
    <source>
        <dbReference type="ARBA" id="ARBA00022908"/>
    </source>
</evidence>
<keyword evidence="16" id="KW-0695">RNA-directed DNA polymerase</keyword>
<evidence type="ECO:0000256" key="17">
    <source>
        <dbReference type="ARBA" id="ARBA00022932"/>
    </source>
</evidence>
<keyword evidence="20" id="KW-0511">Multifunctional enzyme</keyword>
<keyword evidence="18" id="KW-0917">Virion maturation</keyword>
<sequence length="932" mass="104066">MGLISISNQAPRGEAEKIPKDISSAIAHIKKLSDNNWHTWEPTFINCLQQVHNAKEILYGEIAPGSEGYDEDLDKALVGLIHACCDHSPESRINTYTVRGADEEAQLGSMLYTKLRKALTLNDTVKLGKELDSIWNDAACLGKRLDEDLKKSMLYRCMAQDWFYANSIDALKMAKPDCKYDEAYHTLAKKQQDGEISGHIRGAARVATSAEQGGTGQVEQGPRGRRNLHNPSAPPRCYACGGPNHIARNCTNTNNHPAPNMSEPAACATHHMVNDERMLLTSMSKDSQISMAGDEKLQVKAIGDASLQVSEATIQLLDVLYVPKLNSNLLSIQGLIENGAQVIFDEFGTTIKQNDGTQVQFKKNRRQGRFDVRGQALALELEETINDVPEDNQNTGNQDNNSKEDKDSYLWHESQGKQTRVQMSQSESKRVEAPLELVHKDLMTDLKGHANYHYALVAVDDFSSLIYVEPLCTKSAALPVLRRWITRTEQATDRKLKMLHSNNGGEWCSLGAEDWQTQEGFKWQKSVPGISVQNGWAERAIRLVQEKMCSMLIGRACPRELWPYAITAAAHMMNLTPSATKTIPHKVFYGTTVHKLAQQLRVFRCLAWVHVQRKDQQGKYRARAKPAIMIGYDDEHKAWKFCNLDQPASIQWSNSATFHEDKGWSDRQQEAVWPVVTTEVEEEGVMPAIVEDLLPAVDSTVGATNTAVLNLDPTLGEAMNGLEAMGTWEVVNHPPGVPLVDSKVMLWLKLDADGVPIKHKAQLVARGFTQREGIDYQETFSLVAPLGAIRAILALAVQNNWEVHALDITMAYLNSRLKEVIYMKPLEGSGVAPGQVYKVVKGLYGLKQSGQEWNQEFNRSLQRMGLFQVECAPCIYTKGWGEDMAIVVIYINDTLVIAPRLETVLKVKKQIGQRWKMEDSGKVSHFLGIKIS</sequence>
<dbReference type="GO" id="GO:0008270">
    <property type="term" value="F:zinc ion binding"/>
    <property type="evidence" value="ECO:0007669"/>
    <property type="project" value="UniProtKB-KW"/>
</dbReference>
<evidence type="ECO:0000256" key="12">
    <source>
        <dbReference type="ARBA" id="ARBA00022840"/>
    </source>
</evidence>
<feature type="region of interest" description="Disordered" evidence="24">
    <location>
        <begin position="207"/>
        <end position="227"/>
    </location>
</feature>
<dbReference type="SUPFAM" id="SSF53098">
    <property type="entry name" value="Ribonuclease H-like"/>
    <property type="match status" value="1"/>
</dbReference>
<evidence type="ECO:0000256" key="8">
    <source>
        <dbReference type="ARBA" id="ARBA00022741"/>
    </source>
</evidence>